<dbReference type="Gene3D" id="3.40.50.150">
    <property type="entry name" value="Vaccinia Virus protein VP39"/>
    <property type="match status" value="1"/>
</dbReference>
<protein>
    <recommendedName>
        <fullName evidence="5">Class I SAM-dependent methyltransferase</fullName>
    </recommendedName>
</protein>
<accession>A0A084JTY8</accession>
<dbReference type="EMBL" id="PVNA01000001">
    <property type="protein sequence ID" value="PRX15258.1"/>
    <property type="molecule type" value="Genomic_DNA"/>
</dbReference>
<dbReference type="InterPro" id="IPR029063">
    <property type="entry name" value="SAM-dependent_MTases_sf"/>
</dbReference>
<dbReference type="EMBL" id="JPJI01000032">
    <property type="protein sequence ID" value="KEZ92422.1"/>
    <property type="molecule type" value="Genomic_DNA"/>
</dbReference>
<gene>
    <name evidence="1" type="ORF">IL45_09730</name>
    <name evidence="2" type="ORF">LY02_00473</name>
</gene>
<dbReference type="RefSeq" id="WP_036583228.1">
    <property type="nucleotide sequence ID" value="NZ_JPJI01000032.1"/>
</dbReference>
<dbReference type="AlphaFoldDB" id="A0A084JTY8"/>
<organism evidence="1 3">
    <name type="scientific">Nonlabens ulvanivorans</name>
    <name type="common">Persicivirga ulvanivorans</name>
    <dbReference type="NCBI Taxonomy" id="906888"/>
    <lineage>
        <taxon>Bacteria</taxon>
        <taxon>Pseudomonadati</taxon>
        <taxon>Bacteroidota</taxon>
        <taxon>Flavobacteriia</taxon>
        <taxon>Flavobacteriales</taxon>
        <taxon>Flavobacteriaceae</taxon>
        <taxon>Nonlabens</taxon>
    </lineage>
</organism>
<evidence type="ECO:0008006" key="5">
    <source>
        <dbReference type="Google" id="ProtNLM"/>
    </source>
</evidence>
<evidence type="ECO:0000313" key="1">
    <source>
        <dbReference type="EMBL" id="KEZ92422.1"/>
    </source>
</evidence>
<comment type="caution">
    <text evidence="1">The sequence shown here is derived from an EMBL/GenBank/DDBJ whole genome shotgun (WGS) entry which is preliminary data.</text>
</comment>
<dbReference type="Proteomes" id="UP000239997">
    <property type="component" value="Unassembled WGS sequence"/>
</dbReference>
<evidence type="ECO:0000313" key="3">
    <source>
        <dbReference type="Proteomes" id="UP000028531"/>
    </source>
</evidence>
<proteinExistence type="predicted"/>
<dbReference type="Proteomes" id="UP000028531">
    <property type="component" value="Unassembled WGS sequence"/>
</dbReference>
<dbReference type="OrthoDB" id="668882at2"/>
<evidence type="ECO:0000313" key="2">
    <source>
        <dbReference type="EMBL" id="PRX15258.1"/>
    </source>
</evidence>
<keyword evidence="4" id="KW-1185">Reference proteome</keyword>
<name>A0A084JTY8_NONUL</name>
<evidence type="ECO:0000313" key="4">
    <source>
        <dbReference type="Proteomes" id="UP000239997"/>
    </source>
</evidence>
<sequence>MKKWLTHHYYKLPVIRHLNEIIWANVYSDSIRGYSFLNDLSLNIGRFACNYTLLYLTHRIVNSVKPKRVLEIGLGESTKFLSTFINHTIDDCKHFVVEHNKEWISFFPSSNLYDCTEIKYFEVEKSTYNGNYKSLNYVGFETLGCFGTYEVIIIDGPHGTKNFSRNDVLQNLEHLIDFNNFTIVFDDTNRSGELQTYKAMLKKLKTLGVKFGTTRYYGSKIVSIIYSDNYKYFESL</sequence>
<reference evidence="2 4" key="2">
    <citation type="submission" date="2018-03" db="EMBL/GenBank/DDBJ databases">
        <title>Genomic Encyclopedia of Archaeal and Bacterial Type Strains, Phase II (KMG-II): from individual species to whole genera.</title>
        <authorList>
            <person name="Goeker M."/>
        </authorList>
    </citation>
    <scope>NUCLEOTIDE SEQUENCE [LARGE SCALE GENOMIC DNA]</scope>
    <source>
        <strain evidence="2 4">DSM 22727</strain>
    </source>
</reference>
<reference evidence="1 3" key="1">
    <citation type="submission" date="2014-07" db="EMBL/GenBank/DDBJ databases">
        <title>Draft genome sequence of Nonlabens ulvanivorans, an ulvan degrading bacterium.</title>
        <authorList>
            <person name="Kopel M."/>
            <person name="Helbert W."/>
            <person name="Henrissat B."/>
            <person name="Doniger T."/>
            <person name="Banin E."/>
        </authorList>
    </citation>
    <scope>NUCLEOTIDE SEQUENCE [LARGE SCALE GENOMIC DNA]</scope>
    <source>
        <strain evidence="1 3">PLR</strain>
    </source>
</reference>